<name>A0A6V8NPE3_9ACTN</name>
<gene>
    <name evidence="1" type="ORF">HKBW3S06_01496</name>
</gene>
<sequence length="78" mass="8511">MEEELSLLVVFAHPDDESYGPGGTIARYASEGVKVTLICATRGEVSIRLNRIEGGPKRLAELREGELRQASQILGIKD</sequence>
<dbReference type="Gene3D" id="3.40.50.10320">
    <property type="entry name" value="LmbE-like"/>
    <property type="match status" value="1"/>
</dbReference>
<protein>
    <submittedName>
        <fullName evidence="1">N-acetylglucosamine malate deacetylase 2</fullName>
    </submittedName>
</protein>
<evidence type="ECO:0000313" key="1">
    <source>
        <dbReference type="EMBL" id="GFP22269.1"/>
    </source>
</evidence>
<dbReference type="PANTHER" id="PTHR12993">
    <property type="entry name" value="N-ACETYLGLUCOSAMINYL-PHOSPHATIDYLINOSITOL DE-N-ACETYLASE-RELATED"/>
    <property type="match status" value="1"/>
</dbReference>
<dbReference type="GO" id="GO:0016811">
    <property type="term" value="F:hydrolase activity, acting on carbon-nitrogen (but not peptide) bonds, in linear amides"/>
    <property type="evidence" value="ECO:0007669"/>
    <property type="project" value="TreeGrafter"/>
</dbReference>
<comment type="caution">
    <text evidence="1">The sequence shown here is derived from an EMBL/GenBank/DDBJ whole genome shotgun (WGS) entry which is preliminary data.</text>
</comment>
<dbReference type="InterPro" id="IPR024078">
    <property type="entry name" value="LmbE-like_dom_sf"/>
</dbReference>
<dbReference type="Proteomes" id="UP000580051">
    <property type="component" value="Unassembled WGS sequence"/>
</dbReference>
<evidence type="ECO:0000313" key="2">
    <source>
        <dbReference type="Proteomes" id="UP000580051"/>
    </source>
</evidence>
<dbReference type="EMBL" id="BLRV01000303">
    <property type="protein sequence ID" value="GFP22269.1"/>
    <property type="molecule type" value="Genomic_DNA"/>
</dbReference>
<dbReference type="AlphaFoldDB" id="A0A6V8NPE3"/>
<dbReference type="PANTHER" id="PTHR12993:SF11">
    <property type="entry name" value="N-ACETYLGLUCOSAMINYL-PHOSPHATIDYLINOSITOL DE-N-ACETYLASE"/>
    <property type="match status" value="1"/>
</dbReference>
<proteinExistence type="predicted"/>
<dbReference type="SUPFAM" id="SSF102588">
    <property type="entry name" value="LmbE-like"/>
    <property type="match status" value="1"/>
</dbReference>
<dbReference type="Pfam" id="PF02585">
    <property type="entry name" value="PIG-L"/>
    <property type="match status" value="1"/>
</dbReference>
<reference evidence="1 2" key="1">
    <citation type="journal article" date="2020" name="Front. Microbiol.">
        <title>Single-cell genomics of novel Actinobacteria with the Wood-Ljungdahl pathway discovered in a serpentinizing system.</title>
        <authorList>
            <person name="Merino N."/>
            <person name="Kawai M."/>
            <person name="Boyd E.S."/>
            <person name="Colman D.R."/>
            <person name="McGlynn S.E."/>
            <person name="Nealson K.H."/>
            <person name="Kurokawa K."/>
            <person name="Hongoh Y."/>
        </authorList>
    </citation>
    <scope>NUCLEOTIDE SEQUENCE [LARGE SCALE GENOMIC DNA]</scope>
    <source>
        <strain evidence="1 2">S06</strain>
    </source>
</reference>
<feature type="non-terminal residue" evidence="1">
    <location>
        <position position="78"/>
    </location>
</feature>
<accession>A0A6V8NPE3</accession>
<dbReference type="GO" id="GO:0016137">
    <property type="term" value="P:glycoside metabolic process"/>
    <property type="evidence" value="ECO:0007669"/>
    <property type="project" value="UniProtKB-ARBA"/>
</dbReference>
<dbReference type="InterPro" id="IPR003737">
    <property type="entry name" value="GlcNAc_PI_deacetylase-related"/>
</dbReference>
<organism evidence="1 2">
    <name type="scientific">Candidatus Hakubella thermalkaliphila</name>
    <dbReference type="NCBI Taxonomy" id="2754717"/>
    <lineage>
        <taxon>Bacteria</taxon>
        <taxon>Bacillati</taxon>
        <taxon>Actinomycetota</taxon>
        <taxon>Actinomycetota incertae sedis</taxon>
        <taxon>Candidatus Hakubellales</taxon>
        <taxon>Candidatus Hakubellaceae</taxon>
        <taxon>Candidatus Hakubella</taxon>
    </lineage>
</organism>